<name>A0ABV5GU75_9FLAO</name>
<dbReference type="InterPro" id="IPR006869">
    <property type="entry name" value="DUF547"/>
</dbReference>
<dbReference type="PANTHER" id="PTHR46361:SF3">
    <property type="entry name" value="ELECTRON CARRIER_ PROTEIN DISULFIDE OXIDOREDUCTASE"/>
    <property type="match status" value="1"/>
</dbReference>
<protein>
    <submittedName>
        <fullName evidence="3">DUF547 domain-containing protein</fullName>
    </submittedName>
</protein>
<reference evidence="3 4" key="1">
    <citation type="submission" date="2024-09" db="EMBL/GenBank/DDBJ databases">
        <authorList>
            <person name="Sun Q."/>
            <person name="Mori K."/>
        </authorList>
    </citation>
    <scope>NUCLEOTIDE SEQUENCE [LARGE SCALE GENOMIC DNA]</scope>
    <source>
        <strain evidence="3 4">CECT 7955</strain>
    </source>
</reference>
<evidence type="ECO:0000313" key="4">
    <source>
        <dbReference type="Proteomes" id="UP001589607"/>
    </source>
</evidence>
<dbReference type="EMBL" id="JBHMEY010000096">
    <property type="protein sequence ID" value="MFB9098898.1"/>
    <property type="molecule type" value="Genomic_DNA"/>
</dbReference>
<dbReference type="Proteomes" id="UP001589607">
    <property type="component" value="Unassembled WGS sequence"/>
</dbReference>
<dbReference type="RefSeq" id="WP_236457235.1">
    <property type="nucleotide sequence ID" value="NZ_CBCSGE010000012.1"/>
</dbReference>
<feature type="domain" description="DUF547" evidence="2">
    <location>
        <begin position="69"/>
        <end position="170"/>
    </location>
</feature>
<evidence type="ECO:0000256" key="1">
    <source>
        <dbReference type="SAM" id="SignalP"/>
    </source>
</evidence>
<comment type="caution">
    <text evidence="3">The sequence shown here is derived from an EMBL/GenBank/DDBJ whole genome shotgun (WGS) entry which is preliminary data.</text>
</comment>
<feature type="signal peptide" evidence="1">
    <location>
        <begin position="1"/>
        <end position="19"/>
    </location>
</feature>
<organism evidence="3 4">
    <name type="scientific">Flavobacterium jumunjinense</name>
    <dbReference type="NCBI Taxonomy" id="998845"/>
    <lineage>
        <taxon>Bacteria</taxon>
        <taxon>Pseudomonadati</taxon>
        <taxon>Bacteroidota</taxon>
        <taxon>Flavobacteriia</taxon>
        <taxon>Flavobacteriales</taxon>
        <taxon>Flavobacteriaceae</taxon>
        <taxon>Flavobacterium</taxon>
    </lineage>
</organism>
<evidence type="ECO:0000259" key="2">
    <source>
        <dbReference type="Pfam" id="PF04784"/>
    </source>
</evidence>
<gene>
    <name evidence="3" type="ORF">ACFFVF_20515</name>
</gene>
<keyword evidence="1" id="KW-0732">Signal</keyword>
<sequence length="232" mass="26577">MKIRILVLVLLFLNLTMLADNQNDFFNDANAFLNKNVSSTTVDYASIKANRAALDDLVSQIGLFKFSSDEKTNKAFLANAYNILVIKGIVDKYPVKSPLDISGFFDKIKYNLAGKSYTLNDIENKLIRSKYNDARFHFVLVCGANGCPPIMSNAYFPSKIESQLEEQTKKALNNASFLKVKDGKIYLSQIFEWYKADFGKNVLTFINKYRSDKLDETSNYKYYSYDWSLNKK</sequence>
<accession>A0ABV5GU75</accession>
<feature type="chain" id="PRO_5046397555" evidence="1">
    <location>
        <begin position="20"/>
        <end position="232"/>
    </location>
</feature>
<proteinExistence type="predicted"/>
<evidence type="ECO:0000313" key="3">
    <source>
        <dbReference type="EMBL" id="MFB9098898.1"/>
    </source>
</evidence>
<keyword evidence="4" id="KW-1185">Reference proteome</keyword>
<dbReference type="PANTHER" id="PTHR46361">
    <property type="entry name" value="ELECTRON CARRIER/ PROTEIN DISULFIDE OXIDOREDUCTASE"/>
    <property type="match status" value="1"/>
</dbReference>
<dbReference type="Pfam" id="PF04784">
    <property type="entry name" value="DUF547"/>
    <property type="match status" value="1"/>
</dbReference>